<accession>A0A7X6MG19</accession>
<sequence>MPSTLRRTRAVAERIQRHDHRESTHLACVRFFRALRAYEAAWGSTPGRLRQALEDLRSATADLTGDPDAFRRACRDPRHGGLPHSLDEPLAEQLRASLEAPSYAEAG</sequence>
<proteinExistence type="predicted"/>
<dbReference type="AlphaFoldDB" id="A0A7X6MG19"/>
<dbReference type="RefSeq" id="WP_061079314.1">
    <property type="nucleotide sequence ID" value="NZ_JAAXPG010000013.1"/>
</dbReference>
<keyword evidence="2" id="KW-1185">Reference proteome</keyword>
<evidence type="ECO:0000313" key="2">
    <source>
        <dbReference type="Proteomes" id="UP000553209"/>
    </source>
</evidence>
<comment type="caution">
    <text evidence="1">The sequence shown here is derived from an EMBL/GenBank/DDBJ whole genome shotgun (WGS) entry which is preliminary data.</text>
</comment>
<gene>
    <name evidence="1" type="ORF">HGB44_15205</name>
</gene>
<evidence type="ECO:0000313" key="1">
    <source>
        <dbReference type="EMBL" id="NKY98998.1"/>
    </source>
</evidence>
<protein>
    <submittedName>
        <fullName evidence="1">Uncharacterized protein</fullName>
    </submittedName>
</protein>
<dbReference type="Proteomes" id="UP000553209">
    <property type="component" value="Unassembled WGS sequence"/>
</dbReference>
<organism evidence="1 2">
    <name type="scientific">Nocardiopsis alborubida</name>
    <dbReference type="NCBI Taxonomy" id="146802"/>
    <lineage>
        <taxon>Bacteria</taxon>
        <taxon>Bacillati</taxon>
        <taxon>Actinomycetota</taxon>
        <taxon>Actinomycetes</taxon>
        <taxon>Streptosporangiales</taxon>
        <taxon>Nocardiopsidaceae</taxon>
        <taxon>Nocardiopsis</taxon>
    </lineage>
</organism>
<dbReference type="EMBL" id="JAAXPG010000013">
    <property type="protein sequence ID" value="NKY98998.1"/>
    <property type="molecule type" value="Genomic_DNA"/>
</dbReference>
<name>A0A7X6MG19_9ACTN</name>
<reference evidence="1 2" key="1">
    <citation type="submission" date="2020-04" db="EMBL/GenBank/DDBJ databases">
        <title>MicrobeNet Type strains.</title>
        <authorList>
            <person name="Nicholson A.C."/>
        </authorList>
    </citation>
    <scope>NUCLEOTIDE SEQUENCE [LARGE SCALE GENOMIC DNA]</scope>
    <source>
        <strain evidence="1 2">ATCC 23612</strain>
    </source>
</reference>